<dbReference type="SUPFAM" id="SSF89550">
    <property type="entry name" value="PHP domain-like"/>
    <property type="match status" value="1"/>
</dbReference>
<dbReference type="GO" id="GO:0035312">
    <property type="term" value="F:5'-3' DNA exonuclease activity"/>
    <property type="evidence" value="ECO:0007669"/>
    <property type="project" value="TreeGrafter"/>
</dbReference>
<evidence type="ECO:0000259" key="1">
    <source>
        <dbReference type="SMART" id="SM00481"/>
    </source>
</evidence>
<dbReference type="SMART" id="SM00481">
    <property type="entry name" value="POLIIIAc"/>
    <property type="match status" value="1"/>
</dbReference>
<gene>
    <name evidence="2" type="ORF">COY52_01620</name>
</gene>
<protein>
    <submittedName>
        <fullName evidence="2">Phosphatase</fullName>
    </submittedName>
</protein>
<proteinExistence type="predicted"/>
<evidence type="ECO:0000313" key="3">
    <source>
        <dbReference type="Proteomes" id="UP000229307"/>
    </source>
</evidence>
<accession>A0A2M7SEX1</accession>
<dbReference type="Proteomes" id="UP000229307">
    <property type="component" value="Unassembled WGS sequence"/>
</dbReference>
<comment type="caution">
    <text evidence="2">The sequence shown here is derived from an EMBL/GenBank/DDBJ whole genome shotgun (WGS) entry which is preliminary data.</text>
</comment>
<dbReference type="PANTHER" id="PTHR42924:SF3">
    <property type="entry name" value="POLYMERASE_HISTIDINOL PHOSPHATASE N-TERMINAL DOMAIN-CONTAINING PROTEIN"/>
    <property type="match status" value="1"/>
</dbReference>
<dbReference type="InterPro" id="IPR004013">
    <property type="entry name" value="PHP_dom"/>
</dbReference>
<evidence type="ECO:0000313" key="2">
    <source>
        <dbReference type="EMBL" id="PIZ18020.1"/>
    </source>
</evidence>
<dbReference type="GO" id="GO:0004534">
    <property type="term" value="F:5'-3' RNA exonuclease activity"/>
    <property type="evidence" value="ECO:0007669"/>
    <property type="project" value="TreeGrafter"/>
</dbReference>
<dbReference type="Gene3D" id="3.20.20.140">
    <property type="entry name" value="Metal-dependent hydrolases"/>
    <property type="match status" value="1"/>
</dbReference>
<dbReference type="InterPro" id="IPR003141">
    <property type="entry name" value="Pol/His_phosphatase_N"/>
</dbReference>
<dbReference type="InterPro" id="IPR052018">
    <property type="entry name" value="PHP_domain"/>
</dbReference>
<dbReference type="InterPro" id="IPR016195">
    <property type="entry name" value="Pol/histidinol_Pase-like"/>
</dbReference>
<feature type="domain" description="Polymerase/histidinol phosphatase N-terminal" evidence="1">
    <location>
        <begin position="23"/>
        <end position="88"/>
    </location>
</feature>
<sequence>MTALKTPESYLKNHRNRDVMKKVDLHVHTNKSDGTFSPEEAVDYACTLGLSAIAITDHDTVLGIQPAMVRGDKYGIEIIPGIEISAEWVENGVELEVHMLGYFIDHRNSGFQKRLYELSNLRMKRAEIILGKLRGHNIKIDMDELKEFLQPSESGTPWVGRLHIAQAMVKKGCVKSINRAFDQYIGNGKCCYVPKHQLTPEGAVQMIKEMKGLAVIAHPGLLNQEFSASLIRRLVKNGLDGIEIYYPEHSPTTIRNMEMLAAENSILATGGTDCHGFAKGNILMGTLDVPYELLEKMKERHSRAQGG</sequence>
<dbReference type="Gene3D" id="1.10.150.650">
    <property type="match status" value="1"/>
</dbReference>
<dbReference type="CDD" id="cd07438">
    <property type="entry name" value="PHP_HisPPase_AMP"/>
    <property type="match status" value="1"/>
</dbReference>
<reference evidence="3" key="1">
    <citation type="submission" date="2017-09" db="EMBL/GenBank/DDBJ databases">
        <title>Depth-based differentiation of microbial function through sediment-hosted aquifers and enrichment of novel symbionts in the deep terrestrial subsurface.</title>
        <authorList>
            <person name="Probst A.J."/>
            <person name="Ladd B."/>
            <person name="Jarett J.K."/>
            <person name="Geller-Mcgrath D.E."/>
            <person name="Sieber C.M.K."/>
            <person name="Emerson J.B."/>
            <person name="Anantharaman K."/>
            <person name="Thomas B.C."/>
            <person name="Malmstrom R."/>
            <person name="Stieglmeier M."/>
            <person name="Klingl A."/>
            <person name="Woyke T."/>
            <person name="Ryan C.M."/>
            <person name="Banfield J.F."/>
        </authorList>
    </citation>
    <scope>NUCLEOTIDE SEQUENCE [LARGE SCALE GENOMIC DNA]</scope>
</reference>
<dbReference type="Pfam" id="PF02811">
    <property type="entry name" value="PHP"/>
    <property type="match status" value="1"/>
</dbReference>
<name>A0A2M7SEX1_9BACT</name>
<organism evidence="2 3">
    <name type="scientific">Candidatus Desantisbacteria bacterium CG_4_10_14_0_8_um_filter_48_22</name>
    <dbReference type="NCBI Taxonomy" id="1974543"/>
    <lineage>
        <taxon>Bacteria</taxon>
        <taxon>Candidatus Desantisiibacteriota</taxon>
    </lineage>
</organism>
<dbReference type="AlphaFoldDB" id="A0A2M7SEX1"/>
<dbReference type="EMBL" id="PFMR01000049">
    <property type="protein sequence ID" value="PIZ18020.1"/>
    <property type="molecule type" value="Genomic_DNA"/>
</dbReference>
<dbReference type="PANTHER" id="PTHR42924">
    <property type="entry name" value="EXONUCLEASE"/>
    <property type="match status" value="1"/>
</dbReference>